<evidence type="ECO:0000256" key="9">
    <source>
        <dbReference type="ARBA" id="ARBA00069043"/>
    </source>
</evidence>
<dbReference type="STRING" id="1000565.METUNv1_01529"/>
<dbReference type="AlphaFoldDB" id="F5RB89"/>
<dbReference type="Pfam" id="PF02771">
    <property type="entry name" value="Acyl-CoA_dh_N"/>
    <property type="match status" value="1"/>
</dbReference>
<evidence type="ECO:0000256" key="5">
    <source>
        <dbReference type="ARBA" id="ARBA00023002"/>
    </source>
</evidence>
<dbReference type="InterPro" id="IPR052166">
    <property type="entry name" value="Diverse_Acyl-CoA_DH"/>
</dbReference>
<comment type="similarity">
    <text evidence="2 10">Belongs to the acyl-CoA dehydrogenase family.</text>
</comment>
<evidence type="ECO:0000256" key="7">
    <source>
        <dbReference type="ARBA" id="ARBA00058683"/>
    </source>
</evidence>
<dbReference type="InterPro" id="IPR013786">
    <property type="entry name" value="AcylCoA_DH/ox_N"/>
</dbReference>
<dbReference type="RefSeq" id="WP_008060432.1">
    <property type="nucleotide sequence ID" value="NZ_AFHG01000042.1"/>
</dbReference>
<evidence type="ECO:0000259" key="12">
    <source>
        <dbReference type="Pfam" id="PF02770"/>
    </source>
</evidence>
<dbReference type="InterPro" id="IPR009075">
    <property type="entry name" value="AcylCo_DH/oxidase_C"/>
</dbReference>
<comment type="cofactor">
    <cofactor evidence="1 10">
        <name>FAD</name>
        <dbReference type="ChEBI" id="CHEBI:57692"/>
    </cofactor>
</comment>
<keyword evidence="5 10" id="KW-0560">Oxidoreductase</keyword>
<comment type="caution">
    <text evidence="15">The sequence shown here is derived from an EMBL/GenBank/DDBJ whole genome shotgun (WGS) entry which is preliminary data.</text>
</comment>
<dbReference type="eggNOG" id="COG1960">
    <property type="taxonomic scope" value="Bacteria"/>
</dbReference>
<name>F5RB89_METUF</name>
<dbReference type="InterPro" id="IPR046373">
    <property type="entry name" value="Acyl-CoA_Oxase/DH_mid-dom_sf"/>
</dbReference>
<keyword evidence="16" id="KW-1185">Reference proteome</keyword>
<keyword evidence="4 10" id="KW-0274">FAD</keyword>
<evidence type="ECO:0000259" key="14">
    <source>
        <dbReference type="Pfam" id="PF12806"/>
    </source>
</evidence>
<dbReference type="Gene3D" id="1.10.540.10">
    <property type="entry name" value="Acyl-CoA dehydrogenase/oxidase, N-terminal domain"/>
    <property type="match status" value="1"/>
</dbReference>
<dbReference type="InterPro" id="IPR037069">
    <property type="entry name" value="AcylCoA_DH/ox_N_sf"/>
</dbReference>
<dbReference type="Pfam" id="PF00441">
    <property type="entry name" value="Acyl-CoA_dh_1"/>
    <property type="match status" value="1"/>
</dbReference>
<dbReference type="FunFam" id="2.40.110.10:FF:000031">
    <property type="entry name" value="Acyl-CoA dehydrogenase, putative"/>
    <property type="match status" value="1"/>
</dbReference>
<feature type="domain" description="Acyl-CoA dehydrogenase/oxidase N-terminal" evidence="13">
    <location>
        <begin position="40"/>
        <end position="157"/>
    </location>
</feature>
<dbReference type="InterPro" id="IPR006091">
    <property type="entry name" value="Acyl-CoA_Oxase/DH_mid-dom"/>
</dbReference>
<dbReference type="PANTHER" id="PTHR42803">
    <property type="entry name" value="ACYL-COA DEHYDROGENASE"/>
    <property type="match status" value="1"/>
</dbReference>
<organism evidence="15 16">
    <name type="scientific">Methyloversatilis universalis (strain ATCC BAA-1314 / DSM 25237 / JCM 13912 / CCUG 52030 / FAM5)</name>
    <dbReference type="NCBI Taxonomy" id="1000565"/>
    <lineage>
        <taxon>Bacteria</taxon>
        <taxon>Pseudomonadati</taxon>
        <taxon>Pseudomonadota</taxon>
        <taxon>Betaproteobacteria</taxon>
        <taxon>Nitrosomonadales</taxon>
        <taxon>Sterolibacteriaceae</taxon>
        <taxon>Methyloversatilis</taxon>
    </lineage>
</organism>
<dbReference type="PANTHER" id="PTHR42803:SF1">
    <property type="entry name" value="BROAD-SPECIFICITY LINEAR ACYL-COA DEHYDROGENASE FADE5"/>
    <property type="match status" value="1"/>
</dbReference>
<evidence type="ECO:0000256" key="1">
    <source>
        <dbReference type="ARBA" id="ARBA00001974"/>
    </source>
</evidence>
<evidence type="ECO:0000313" key="15">
    <source>
        <dbReference type="EMBL" id="EGK72225.1"/>
    </source>
</evidence>
<keyword evidence="3 10" id="KW-0285">Flavoprotein</keyword>
<dbReference type="Pfam" id="PF02770">
    <property type="entry name" value="Acyl-CoA_dh_M"/>
    <property type="match status" value="1"/>
</dbReference>
<evidence type="ECO:0000256" key="2">
    <source>
        <dbReference type="ARBA" id="ARBA00009347"/>
    </source>
</evidence>
<comment type="function">
    <text evidence="7">Involved in the assimilation of dimethylsulphoniopropionate (DMSP), an important compound in the fixation of carbon in marine phytoplankton, by mediating the conversion of 3-(methylthio)propanoyl-CoA (MMPA-CoA) to 3-(methylthio)acryloyl-CoA (MTA-CoA).</text>
</comment>
<dbReference type="GO" id="GO:0016627">
    <property type="term" value="F:oxidoreductase activity, acting on the CH-CH group of donors"/>
    <property type="evidence" value="ECO:0007669"/>
    <property type="project" value="InterPro"/>
</dbReference>
<dbReference type="EC" id="1.3.99.41" evidence="8"/>
<dbReference type="InterPro" id="IPR025878">
    <property type="entry name" value="Acyl-CoA_dh-like_C_dom"/>
</dbReference>
<evidence type="ECO:0000313" key="16">
    <source>
        <dbReference type="Proteomes" id="UP000005019"/>
    </source>
</evidence>
<dbReference type="Proteomes" id="UP000005019">
    <property type="component" value="Unassembled WGS sequence"/>
</dbReference>
<evidence type="ECO:0000256" key="10">
    <source>
        <dbReference type="RuleBase" id="RU362125"/>
    </source>
</evidence>
<evidence type="ECO:0000259" key="13">
    <source>
        <dbReference type="Pfam" id="PF02771"/>
    </source>
</evidence>
<feature type="domain" description="Acetyl-CoA dehydrogenase-like C-terminal" evidence="14">
    <location>
        <begin position="467"/>
        <end position="589"/>
    </location>
</feature>
<accession>F5RB89</accession>
<dbReference type="Gene3D" id="2.40.110.10">
    <property type="entry name" value="Butyryl-CoA Dehydrogenase, subunit A, domain 2"/>
    <property type="match status" value="1"/>
</dbReference>
<evidence type="ECO:0000256" key="6">
    <source>
        <dbReference type="ARBA" id="ARBA00051388"/>
    </source>
</evidence>
<reference evidence="15 16" key="1">
    <citation type="journal article" date="2011" name="J. Bacteriol.">
        <title>Genome sequence of Methyloversatilis universalis FAM5T, a methylotrophic representative of the order Rhodocyclales.</title>
        <authorList>
            <person name="Kittichotirat W."/>
            <person name="Good N.M."/>
            <person name="Hall R."/>
            <person name="Bringel F."/>
            <person name="Lajus A."/>
            <person name="Medigue C."/>
            <person name="Smalley N.E."/>
            <person name="Beck D."/>
            <person name="Bumgarner R."/>
            <person name="Vuilleumier S."/>
            <person name="Kalyuzhnaya M.G."/>
        </authorList>
    </citation>
    <scope>NUCLEOTIDE SEQUENCE [LARGE SCALE GENOMIC DNA]</scope>
    <source>
        <strain evidence="16">ATCC BAA-1314 / JCM 13912 / FAM5</strain>
    </source>
</reference>
<dbReference type="OrthoDB" id="9764895at2"/>
<evidence type="ECO:0000256" key="4">
    <source>
        <dbReference type="ARBA" id="ARBA00022827"/>
    </source>
</evidence>
<dbReference type="SUPFAM" id="SSF47203">
    <property type="entry name" value="Acyl-CoA dehydrogenase C-terminal domain-like"/>
    <property type="match status" value="1"/>
</dbReference>
<dbReference type="InterPro" id="IPR009100">
    <property type="entry name" value="AcylCoA_DH/oxidase_NM_dom_sf"/>
</dbReference>
<dbReference type="Gene3D" id="1.20.140.10">
    <property type="entry name" value="Butyryl-CoA Dehydrogenase, subunit A, domain 3"/>
    <property type="match status" value="1"/>
</dbReference>
<evidence type="ECO:0000256" key="3">
    <source>
        <dbReference type="ARBA" id="ARBA00022630"/>
    </source>
</evidence>
<feature type="domain" description="Acyl-CoA dehydrogenase/oxidase C-terminal" evidence="11">
    <location>
        <begin position="285"/>
        <end position="450"/>
    </location>
</feature>
<comment type="catalytic activity">
    <reaction evidence="6">
        <text>3-(methylsulfanyl)propanoyl-CoA + oxidized [electron-transfer flavoprotein] + H(+) = 3-(methylsulfanyl)acryloyl-CoA + reduced [electron-transfer flavoprotein]</text>
        <dbReference type="Rhea" id="RHEA:52612"/>
        <dbReference type="Rhea" id="RHEA-COMP:10685"/>
        <dbReference type="Rhea" id="RHEA-COMP:10686"/>
        <dbReference type="ChEBI" id="CHEBI:15378"/>
        <dbReference type="ChEBI" id="CHEBI:57692"/>
        <dbReference type="ChEBI" id="CHEBI:58307"/>
        <dbReference type="ChEBI" id="CHEBI:82815"/>
        <dbReference type="ChEBI" id="CHEBI:84994"/>
        <dbReference type="EC" id="1.3.99.41"/>
    </reaction>
    <physiologicalReaction direction="left-to-right" evidence="6">
        <dbReference type="Rhea" id="RHEA:52613"/>
    </physiologicalReaction>
</comment>
<proteinExistence type="inferred from homology"/>
<dbReference type="Pfam" id="PF12806">
    <property type="entry name" value="Acyl-CoA_dh_C"/>
    <property type="match status" value="1"/>
</dbReference>
<evidence type="ECO:0000259" key="11">
    <source>
        <dbReference type="Pfam" id="PF00441"/>
    </source>
</evidence>
<dbReference type="InterPro" id="IPR036250">
    <property type="entry name" value="AcylCo_DH-like_C"/>
</dbReference>
<gene>
    <name evidence="15" type="ORF">METUNv1_01529</name>
</gene>
<protein>
    <recommendedName>
        <fullName evidence="9">3-methylmercaptopropionyl-CoA dehydrogenase</fullName>
        <ecNumber evidence="8">1.3.99.41</ecNumber>
    </recommendedName>
</protein>
<dbReference type="GO" id="GO:0050660">
    <property type="term" value="F:flavin adenine dinucleotide binding"/>
    <property type="evidence" value="ECO:0007669"/>
    <property type="project" value="InterPro"/>
</dbReference>
<sequence length="594" mass="62995">MSEYAAPLQDMRFALDLAGLAEVAALPGYEDASPDVIDAVLEEAARFTGEVLSPINRVGDRTGARLDEEGRVVMPEGFAAAYRAWADNGWNGMGCDPAHGGAGMPHLAVAQIQEMVMGANMAFSLCPLLTAGAIEALALCGSDEQKALYLERMVSGEWTGTMNLTEPQAGSDLAAVRTRAELQPDGSYRVFGQKIFITFGEHELASNIVHLVLARTPGAPEGVKGISLFIVPKFIPDADGNPGARNDLRCVSLEHKLGIHASPTCVMAFGDAGGATGWLCGEEHRGIEYMFIMMNAARYAVGLQGLAVAERAFQHARAYAHERRQGGEAGAKGGGSVPIVRHPDVRRMLMRMKSQVEAMRALAAVTAAARDRAARHPDEAERARAQAFVELMIPLVKGWSTETANEVASLGVQVHGGMGYVEETGAAQYLRDARITNIYEGTTGIQANDLVGRKIARDGGEAARAVLADMRQTVADLRAAGLEAIAVGLDDATQALERGIDFVLAHWRSDLRAVLAGAVPLLMLFGRAAGGWQLARGALLAQHRLAAGDGDTDFLRAKMVSARFYADHVLSECGGLAHMVCSGADAVLDEAAGL</sequence>
<feature type="domain" description="Acyl-CoA oxidase/dehydrogenase middle" evidence="12">
    <location>
        <begin position="162"/>
        <end position="271"/>
    </location>
</feature>
<evidence type="ECO:0000256" key="8">
    <source>
        <dbReference type="ARBA" id="ARBA00066694"/>
    </source>
</evidence>
<dbReference type="EMBL" id="AFHG01000042">
    <property type="protein sequence ID" value="EGK72225.1"/>
    <property type="molecule type" value="Genomic_DNA"/>
</dbReference>
<dbReference type="SUPFAM" id="SSF56645">
    <property type="entry name" value="Acyl-CoA dehydrogenase NM domain-like"/>
    <property type="match status" value="1"/>
</dbReference>